<evidence type="ECO:0000313" key="2">
    <source>
        <dbReference type="Proteomes" id="UP001476798"/>
    </source>
</evidence>
<organism evidence="1 2">
    <name type="scientific">Goodea atripinnis</name>
    <dbReference type="NCBI Taxonomy" id="208336"/>
    <lineage>
        <taxon>Eukaryota</taxon>
        <taxon>Metazoa</taxon>
        <taxon>Chordata</taxon>
        <taxon>Craniata</taxon>
        <taxon>Vertebrata</taxon>
        <taxon>Euteleostomi</taxon>
        <taxon>Actinopterygii</taxon>
        <taxon>Neopterygii</taxon>
        <taxon>Teleostei</taxon>
        <taxon>Neoteleostei</taxon>
        <taxon>Acanthomorphata</taxon>
        <taxon>Ovalentaria</taxon>
        <taxon>Atherinomorphae</taxon>
        <taxon>Cyprinodontiformes</taxon>
        <taxon>Goodeidae</taxon>
        <taxon>Goodea</taxon>
    </lineage>
</organism>
<dbReference type="EMBL" id="JAHRIO010000803">
    <property type="protein sequence ID" value="MEQ2158456.1"/>
    <property type="molecule type" value="Genomic_DNA"/>
</dbReference>
<name>A0ABV0MHL1_9TELE</name>
<sequence length="103" mass="11951">MYSLSTVFLDRLAASKAFFLHLSFTFNLIDFEVLIIFYNSQPNMHTNFPQFIIQLCKGAKGIQLQHFYFHALVLNVFKERDSRNESSFSLALRLKCGSSKFNS</sequence>
<protein>
    <submittedName>
        <fullName evidence="1">Uncharacterized protein</fullName>
    </submittedName>
</protein>
<reference evidence="1 2" key="1">
    <citation type="submission" date="2021-06" db="EMBL/GenBank/DDBJ databases">
        <authorList>
            <person name="Palmer J.M."/>
        </authorList>
    </citation>
    <scope>NUCLEOTIDE SEQUENCE [LARGE SCALE GENOMIC DNA]</scope>
    <source>
        <strain evidence="1 2">GA_2019</strain>
        <tissue evidence="1">Muscle</tissue>
    </source>
</reference>
<proteinExistence type="predicted"/>
<gene>
    <name evidence="1" type="ORF">GOODEAATRI_012496</name>
</gene>
<keyword evidence="2" id="KW-1185">Reference proteome</keyword>
<dbReference type="Proteomes" id="UP001476798">
    <property type="component" value="Unassembled WGS sequence"/>
</dbReference>
<evidence type="ECO:0000313" key="1">
    <source>
        <dbReference type="EMBL" id="MEQ2158456.1"/>
    </source>
</evidence>
<accession>A0ABV0MHL1</accession>
<comment type="caution">
    <text evidence="1">The sequence shown here is derived from an EMBL/GenBank/DDBJ whole genome shotgun (WGS) entry which is preliminary data.</text>
</comment>